<dbReference type="Proteomes" id="UP000095023">
    <property type="component" value="Unassembled WGS sequence"/>
</dbReference>
<keyword evidence="4" id="KW-1185">Reference proteome</keyword>
<dbReference type="InterPro" id="IPR052618">
    <property type="entry name" value="ComplexI_NDUFA12"/>
</dbReference>
<evidence type="ECO:0000313" key="4">
    <source>
        <dbReference type="Proteomes" id="UP000095023"/>
    </source>
</evidence>
<dbReference type="PANTHER" id="PTHR32470">
    <property type="entry name" value="ADH DEHYDROGENASE [UBIQUINONE] 1 ALPHA SUBCOMPLEX ASSEMBLY FACTOR 2"/>
    <property type="match status" value="1"/>
</dbReference>
<feature type="compositionally biased region" description="Low complexity" evidence="2">
    <location>
        <begin position="115"/>
        <end position="124"/>
    </location>
</feature>
<dbReference type="EMBL" id="KV453841">
    <property type="protein sequence ID" value="ODV92602.1"/>
    <property type="molecule type" value="Genomic_DNA"/>
</dbReference>
<protein>
    <submittedName>
        <fullName evidence="3">Uncharacterized protein</fullName>
    </submittedName>
</protein>
<name>A0A1E4TLH6_9ASCO</name>
<dbReference type="PANTHER" id="PTHR32470:SF2">
    <property type="entry name" value="NADH DEHYDROGENASE [UBIQUINONE] 1 ALPHA SUBCOMPLEX ASSEMBLY FACTOR 2"/>
    <property type="match status" value="1"/>
</dbReference>
<dbReference type="OrthoDB" id="10255576at2759"/>
<feature type="compositionally biased region" description="Polar residues" evidence="2">
    <location>
        <begin position="125"/>
        <end position="142"/>
    </location>
</feature>
<dbReference type="Pfam" id="PF05071">
    <property type="entry name" value="NDUFA12"/>
    <property type="match status" value="1"/>
</dbReference>
<feature type="region of interest" description="Disordered" evidence="2">
    <location>
        <begin position="106"/>
        <end position="142"/>
    </location>
</feature>
<evidence type="ECO:0000256" key="1">
    <source>
        <dbReference type="ARBA" id="ARBA00007355"/>
    </source>
</evidence>
<evidence type="ECO:0000256" key="2">
    <source>
        <dbReference type="SAM" id="MobiDB-lite"/>
    </source>
</evidence>
<sequence length="142" mass="16956">MGVRNWYVKFKSMPFPWRKRILKGYDLEGNKYWEFKDPNNAGRMRRILECRDKTLHLADVKVPVQWSEWLRQVRKDPPTIDELLRDKKRLQDLQVKIKNAEERWRSIPLKTDPEPGVVGPKPVKSVQNATEDYTTANVKPRR</sequence>
<dbReference type="AlphaFoldDB" id="A0A1E4TLH6"/>
<evidence type="ECO:0000313" key="3">
    <source>
        <dbReference type="EMBL" id="ODV92602.1"/>
    </source>
</evidence>
<gene>
    <name evidence="3" type="ORF">CANCADRAFT_30718</name>
</gene>
<reference evidence="4" key="1">
    <citation type="submission" date="2016-02" db="EMBL/GenBank/DDBJ databases">
        <title>Comparative genomics of biotechnologically important yeasts.</title>
        <authorList>
            <consortium name="DOE Joint Genome Institute"/>
            <person name="Riley R."/>
            <person name="Haridas S."/>
            <person name="Wolfe K.H."/>
            <person name="Lopes M.R."/>
            <person name="Hittinger C.T."/>
            <person name="Goker M."/>
            <person name="Salamov A."/>
            <person name="Wisecaver J."/>
            <person name="Long T.M."/>
            <person name="Aerts A.L."/>
            <person name="Barry K."/>
            <person name="Choi C."/>
            <person name="Clum A."/>
            <person name="Coughlan A.Y."/>
            <person name="Deshpande S."/>
            <person name="Douglass A.P."/>
            <person name="Hanson S.J."/>
            <person name="Klenk H.-P."/>
            <person name="Labutti K."/>
            <person name="Lapidus A."/>
            <person name="Lindquist E."/>
            <person name="Lipzen A."/>
            <person name="Meier-Kolthoff J.P."/>
            <person name="Ohm R.A."/>
            <person name="Otillar R.P."/>
            <person name="Pangilinan J."/>
            <person name="Peng Y."/>
            <person name="Rokas A."/>
            <person name="Rosa C.A."/>
            <person name="Scheuner C."/>
            <person name="Sibirny A.A."/>
            <person name="Slot J.C."/>
            <person name="Stielow J.B."/>
            <person name="Sun H."/>
            <person name="Kurtzman C.P."/>
            <person name="Blackwell M."/>
            <person name="Jeffries T.W."/>
            <person name="Grigoriev I.V."/>
        </authorList>
    </citation>
    <scope>NUCLEOTIDE SEQUENCE [LARGE SCALE GENOMIC DNA]</scope>
    <source>
        <strain evidence="4">NRRL Y-17796</strain>
    </source>
</reference>
<accession>A0A1E4TLH6</accession>
<organism evidence="3 4">
    <name type="scientific">Tortispora caseinolytica NRRL Y-17796</name>
    <dbReference type="NCBI Taxonomy" id="767744"/>
    <lineage>
        <taxon>Eukaryota</taxon>
        <taxon>Fungi</taxon>
        <taxon>Dikarya</taxon>
        <taxon>Ascomycota</taxon>
        <taxon>Saccharomycotina</taxon>
        <taxon>Trigonopsidomycetes</taxon>
        <taxon>Trigonopsidales</taxon>
        <taxon>Trigonopsidaceae</taxon>
        <taxon>Tortispora</taxon>
    </lineage>
</organism>
<dbReference type="InterPro" id="IPR007763">
    <property type="entry name" value="NDUFA12"/>
</dbReference>
<proteinExistence type="inferred from homology"/>
<dbReference type="GO" id="GO:0045271">
    <property type="term" value="C:respiratory chain complex I"/>
    <property type="evidence" value="ECO:0007669"/>
    <property type="project" value="InterPro"/>
</dbReference>
<dbReference type="GO" id="GO:0032981">
    <property type="term" value="P:mitochondrial respiratory chain complex I assembly"/>
    <property type="evidence" value="ECO:0007669"/>
    <property type="project" value="TreeGrafter"/>
</dbReference>
<comment type="similarity">
    <text evidence="1">Belongs to the complex I NDUFA12 subunit family.</text>
</comment>
<dbReference type="GO" id="GO:0005739">
    <property type="term" value="C:mitochondrion"/>
    <property type="evidence" value="ECO:0007669"/>
    <property type="project" value="TreeGrafter"/>
</dbReference>